<feature type="region of interest" description="Disordered" evidence="1">
    <location>
        <begin position="25"/>
        <end position="47"/>
    </location>
</feature>
<evidence type="ECO:0000313" key="2">
    <source>
        <dbReference type="EMBL" id="OEL16833.1"/>
    </source>
</evidence>
<protein>
    <submittedName>
        <fullName evidence="2">Uncharacterized protein</fullName>
    </submittedName>
</protein>
<dbReference type="Proteomes" id="UP000095767">
    <property type="component" value="Unassembled WGS sequence"/>
</dbReference>
<organism evidence="2 3">
    <name type="scientific">Dichanthelium oligosanthes</name>
    <dbReference type="NCBI Taxonomy" id="888268"/>
    <lineage>
        <taxon>Eukaryota</taxon>
        <taxon>Viridiplantae</taxon>
        <taxon>Streptophyta</taxon>
        <taxon>Embryophyta</taxon>
        <taxon>Tracheophyta</taxon>
        <taxon>Spermatophyta</taxon>
        <taxon>Magnoliopsida</taxon>
        <taxon>Liliopsida</taxon>
        <taxon>Poales</taxon>
        <taxon>Poaceae</taxon>
        <taxon>PACMAD clade</taxon>
        <taxon>Panicoideae</taxon>
        <taxon>Panicodae</taxon>
        <taxon>Paniceae</taxon>
        <taxon>Dichantheliinae</taxon>
        <taxon>Dichanthelium</taxon>
    </lineage>
</organism>
<dbReference type="EMBL" id="LWDX02061854">
    <property type="protein sequence ID" value="OEL16833.1"/>
    <property type="molecule type" value="Genomic_DNA"/>
</dbReference>
<gene>
    <name evidence="2" type="ORF">BAE44_0022148</name>
</gene>
<evidence type="ECO:0000256" key="1">
    <source>
        <dbReference type="SAM" id="MobiDB-lite"/>
    </source>
</evidence>
<sequence>MASFTAQLKDMFFVLVERITGYGRAAEDKHDAAGAQEPSAAETTRTEEVVAVKPVEIRARGDPVVPDGSHPQVA</sequence>
<reference evidence="2 3" key="1">
    <citation type="submission" date="2016-09" db="EMBL/GenBank/DDBJ databases">
        <title>The draft genome of Dichanthelium oligosanthes: A C3 panicoid grass species.</title>
        <authorList>
            <person name="Studer A.J."/>
            <person name="Schnable J.C."/>
            <person name="Brutnell T.P."/>
        </authorList>
    </citation>
    <scope>NUCLEOTIDE SEQUENCE [LARGE SCALE GENOMIC DNA]</scope>
    <source>
        <strain evidence="3">cv. Kellogg 1175</strain>
        <tissue evidence="2">Leaf</tissue>
    </source>
</reference>
<comment type="caution">
    <text evidence="2">The sequence shown here is derived from an EMBL/GenBank/DDBJ whole genome shotgun (WGS) entry which is preliminary data.</text>
</comment>
<proteinExistence type="predicted"/>
<name>A0A1E5UVF1_9POAL</name>
<dbReference type="OrthoDB" id="631791at2759"/>
<evidence type="ECO:0000313" key="3">
    <source>
        <dbReference type="Proteomes" id="UP000095767"/>
    </source>
</evidence>
<dbReference type="AlphaFoldDB" id="A0A1E5UVF1"/>
<accession>A0A1E5UVF1</accession>
<keyword evidence="3" id="KW-1185">Reference proteome</keyword>